<evidence type="ECO:0000259" key="1">
    <source>
        <dbReference type="Pfam" id="PF26567"/>
    </source>
</evidence>
<sequence>MAVLEYYAFEAKTPSETAVASYRHLARQSLREFVYKQVGFAPYREIPEIWKNYHARVAKVNNKVPVGYFSVFKELGDVIIDLISNGANVGPEFVPDISVGQVWSKHWNANNLAGQHGDRQKYEHEYPDVFPQAASGPKEVWCYPEAALPEYRRWMREVYLPTKLEKYLIGQVKRGTVPASLVEVVKNTYQIEHQ</sequence>
<evidence type="ECO:0000313" key="2">
    <source>
        <dbReference type="EMBL" id="CRH07822.1"/>
    </source>
</evidence>
<name>A0A1S7LLJ9_MAGMO</name>
<proteinExistence type="predicted"/>
<feature type="domain" description="BstA-like C-terminal" evidence="1">
    <location>
        <begin position="50"/>
        <end position="173"/>
    </location>
</feature>
<dbReference type="InterPro" id="IPR058744">
    <property type="entry name" value="BstA-like_C"/>
</dbReference>
<protein>
    <recommendedName>
        <fullName evidence="1">BstA-like C-terminal domain-containing protein</fullName>
    </recommendedName>
</protein>
<accession>A0A1S7LLJ9</accession>
<dbReference type="EMBL" id="LO017727">
    <property type="protein sequence ID" value="CRH07822.1"/>
    <property type="molecule type" value="Genomic_DNA"/>
</dbReference>
<organism evidence="2">
    <name type="scientific">Magnetococcus massalia (strain MO-1)</name>
    <dbReference type="NCBI Taxonomy" id="451514"/>
    <lineage>
        <taxon>Bacteria</taxon>
        <taxon>Pseudomonadati</taxon>
        <taxon>Pseudomonadota</taxon>
        <taxon>Magnetococcia</taxon>
        <taxon>Magnetococcales</taxon>
        <taxon>Magnetococcaceae</taxon>
        <taxon>Magnetococcus</taxon>
    </lineage>
</organism>
<dbReference type="Pfam" id="PF26567">
    <property type="entry name" value="BstA_C"/>
    <property type="match status" value="1"/>
</dbReference>
<dbReference type="AlphaFoldDB" id="A0A1S7LLJ9"/>
<reference evidence="2" key="1">
    <citation type="submission" date="2015-04" db="EMBL/GenBank/DDBJ databases">
        <authorList>
            <person name="Syromyatnikov M.Y."/>
            <person name="Popov V.N."/>
        </authorList>
    </citation>
    <scope>NUCLEOTIDE SEQUENCE</scope>
    <source>
        <strain evidence="2">MO-1</strain>
    </source>
</reference>
<gene>
    <name evidence="2" type="ORF">MAGMO_3690</name>
</gene>